<feature type="transmembrane region" description="Helical" evidence="7">
    <location>
        <begin position="429"/>
        <end position="449"/>
    </location>
</feature>
<comment type="subcellular location">
    <subcellularLocation>
        <location evidence="1">Cell membrane</location>
        <topology evidence="1">Multi-pass membrane protein</topology>
    </subcellularLocation>
</comment>
<feature type="transmembrane region" description="Helical" evidence="7">
    <location>
        <begin position="21"/>
        <end position="44"/>
    </location>
</feature>
<dbReference type="PANTHER" id="PTHR30572:SF4">
    <property type="entry name" value="ABC TRANSPORTER PERMEASE YTRF"/>
    <property type="match status" value="1"/>
</dbReference>
<evidence type="ECO:0000256" key="5">
    <source>
        <dbReference type="ARBA" id="ARBA00023136"/>
    </source>
</evidence>
<reference evidence="9 10" key="1">
    <citation type="submission" date="2020-08" db="EMBL/GenBank/DDBJ databases">
        <title>Genomic Encyclopedia of Type Strains, Phase IV (KMG-IV): sequencing the most valuable type-strain genomes for metagenomic binning, comparative biology and taxonomic classification.</title>
        <authorList>
            <person name="Goeker M."/>
        </authorList>
    </citation>
    <scope>NUCLEOTIDE SEQUENCE [LARGE SCALE GENOMIC DNA]</scope>
    <source>
        <strain evidence="9 10">DSM 22198</strain>
    </source>
</reference>
<sequence length="790" mass="82773">MIPVRVKKAGCDFGVRWGRTLLAFSGLAIGLFVTGAVLAAYSLLRTDLEAGYRRTNPPNLVLRTDAVTPEILRRLADLPGVTAVEQRPLVMARAEVRPGRWLPLELAVVDDFRALRVATFTPEAGLPADAWPPPVGGLLVERDGRYFLDGGPGTTLPLRFSDGASAAAAFSGYVFDPGQHPSRMEMVLYGYVTRATLAAWGQGLDGSRLLLTTSGPDSATTLAPTVTAALAAAGVGVRRLEIHDQPRYGHQNQLDALMLLMAGLAVTTLGMGTVLVVNLIDALMTRERRAIGVMRALGARPEQVARDYLLATGFLGLAAGLASLWPALAMGTVIARFIAAGNNFDLLSPHPPLWVWAAVLAFGAGAPLAVTAWRVRQAMRMPVRLALLRGGGASAGAAPGTGALARVFTVLPLLVRLALGAVLRRPRPAVLTALVLAIGLAFFLTALNVRASMQGTAAAVMRTKPYDVQLVLRQAYPTDRLQAWMTGRSEVRAAEYWRGVEAVPMVDGRRLANPVAVVAPPAGTRMIRPDVLAGHWLDGADAQGVVVTQKLLADVPDLRLGGRYQLRTGERAAAVTVVGVVREFGPGRVYASAAVMDTLRGAASGADILYLTLAAGSSPRPAAQALQDDLAAAGIPVMAAETAETLVAIIDGHLALITTVLMAIAVLALLTGVLGLAACIGVSVAERAREVGVMKAMGGGGAALIRLFIYEAMAIALVGWAIALALAPLISRPVVGRFGQRIIRYPFDYQDCSWGAFAGLGVAVLVAVLAAAMPAAAAARTPVATTLRTE</sequence>
<dbReference type="Proteomes" id="UP000539175">
    <property type="component" value="Unassembled WGS sequence"/>
</dbReference>
<evidence type="ECO:0000313" key="10">
    <source>
        <dbReference type="Proteomes" id="UP000539175"/>
    </source>
</evidence>
<keyword evidence="3 7" id="KW-0812">Transmembrane</keyword>
<dbReference type="InterPro" id="IPR050250">
    <property type="entry name" value="Macrolide_Exporter_MacB"/>
</dbReference>
<evidence type="ECO:0000256" key="2">
    <source>
        <dbReference type="ARBA" id="ARBA00022475"/>
    </source>
</evidence>
<dbReference type="InterPro" id="IPR003838">
    <property type="entry name" value="ABC3_permease_C"/>
</dbReference>
<dbReference type="GO" id="GO:0022857">
    <property type="term" value="F:transmembrane transporter activity"/>
    <property type="evidence" value="ECO:0007669"/>
    <property type="project" value="TreeGrafter"/>
</dbReference>
<evidence type="ECO:0000256" key="3">
    <source>
        <dbReference type="ARBA" id="ARBA00022692"/>
    </source>
</evidence>
<comment type="caution">
    <text evidence="9">The sequence shown here is derived from an EMBL/GenBank/DDBJ whole genome shotgun (WGS) entry which is preliminary data.</text>
</comment>
<gene>
    <name evidence="9" type="ORF">FHS74_001140</name>
</gene>
<dbReference type="EMBL" id="JACIIZ010000003">
    <property type="protein sequence ID" value="MBB6250595.1"/>
    <property type="molecule type" value="Genomic_DNA"/>
</dbReference>
<evidence type="ECO:0000256" key="4">
    <source>
        <dbReference type="ARBA" id="ARBA00022989"/>
    </source>
</evidence>
<dbReference type="Pfam" id="PF02687">
    <property type="entry name" value="FtsX"/>
    <property type="match status" value="2"/>
</dbReference>
<feature type="transmembrane region" description="Helical" evidence="7">
    <location>
        <begin position="752"/>
        <end position="773"/>
    </location>
</feature>
<dbReference type="PANTHER" id="PTHR30572">
    <property type="entry name" value="MEMBRANE COMPONENT OF TRANSPORTER-RELATED"/>
    <property type="match status" value="1"/>
</dbReference>
<feature type="domain" description="ABC3 transporter permease C-terminal" evidence="8">
    <location>
        <begin position="663"/>
        <end position="782"/>
    </location>
</feature>
<feature type="transmembrane region" description="Helical" evidence="7">
    <location>
        <begin position="308"/>
        <end position="334"/>
    </location>
</feature>
<evidence type="ECO:0000256" key="7">
    <source>
        <dbReference type="SAM" id="Phobius"/>
    </source>
</evidence>
<evidence type="ECO:0000259" key="8">
    <source>
        <dbReference type="Pfam" id="PF02687"/>
    </source>
</evidence>
<dbReference type="GO" id="GO:0051301">
    <property type="term" value="P:cell division"/>
    <property type="evidence" value="ECO:0007669"/>
    <property type="project" value="UniProtKB-KW"/>
</dbReference>
<accession>A0A7X0AV19</accession>
<name>A0A7X0AV19_9PROT</name>
<evidence type="ECO:0000256" key="6">
    <source>
        <dbReference type="ARBA" id="ARBA00038076"/>
    </source>
</evidence>
<dbReference type="RefSeq" id="WP_184798353.1">
    <property type="nucleotide sequence ID" value="NZ_JACIIZ010000003.1"/>
</dbReference>
<protein>
    <submittedName>
        <fullName evidence="9">Cell division protein FtsX</fullName>
    </submittedName>
</protein>
<dbReference type="GO" id="GO:0005886">
    <property type="term" value="C:plasma membrane"/>
    <property type="evidence" value="ECO:0007669"/>
    <property type="project" value="UniProtKB-SubCell"/>
</dbReference>
<comment type="similarity">
    <text evidence="6">Belongs to the ABC-4 integral membrane protein family.</text>
</comment>
<feature type="transmembrane region" description="Helical" evidence="7">
    <location>
        <begin position="654"/>
        <end position="684"/>
    </location>
</feature>
<keyword evidence="10" id="KW-1185">Reference proteome</keyword>
<evidence type="ECO:0000313" key="9">
    <source>
        <dbReference type="EMBL" id="MBB6250595.1"/>
    </source>
</evidence>
<dbReference type="AlphaFoldDB" id="A0A7X0AV19"/>
<feature type="transmembrane region" description="Helical" evidence="7">
    <location>
        <begin position="704"/>
        <end position="731"/>
    </location>
</feature>
<feature type="domain" description="ABC3 transporter permease C-terminal" evidence="8">
    <location>
        <begin position="265"/>
        <end position="382"/>
    </location>
</feature>
<organism evidence="9 10">
    <name type="scientific">Nitrospirillum iridis</name>
    <dbReference type="NCBI Taxonomy" id="765888"/>
    <lineage>
        <taxon>Bacteria</taxon>
        <taxon>Pseudomonadati</taxon>
        <taxon>Pseudomonadota</taxon>
        <taxon>Alphaproteobacteria</taxon>
        <taxon>Rhodospirillales</taxon>
        <taxon>Azospirillaceae</taxon>
        <taxon>Nitrospirillum</taxon>
    </lineage>
</organism>
<feature type="transmembrane region" description="Helical" evidence="7">
    <location>
        <begin position="354"/>
        <end position="375"/>
    </location>
</feature>
<keyword evidence="4 7" id="KW-1133">Transmembrane helix</keyword>
<keyword evidence="5 7" id="KW-0472">Membrane</keyword>
<proteinExistence type="inferred from homology"/>
<keyword evidence="9" id="KW-0132">Cell division</keyword>
<keyword evidence="2" id="KW-1003">Cell membrane</keyword>
<keyword evidence="9" id="KW-0131">Cell cycle</keyword>
<evidence type="ECO:0000256" key="1">
    <source>
        <dbReference type="ARBA" id="ARBA00004651"/>
    </source>
</evidence>
<feature type="transmembrane region" description="Helical" evidence="7">
    <location>
        <begin position="256"/>
        <end position="280"/>
    </location>
</feature>